<dbReference type="EMBL" id="NCKV01017995">
    <property type="protein sequence ID" value="RWS20376.1"/>
    <property type="molecule type" value="Genomic_DNA"/>
</dbReference>
<protein>
    <submittedName>
        <fullName evidence="5">Papilin-like protein</fullName>
    </submittedName>
</protein>
<dbReference type="Gene3D" id="2.10.25.10">
    <property type="entry name" value="Laminin"/>
    <property type="match status" value="1"/>
</dbReference>
<dbReference type="InterPro" id="IPR051368">
    <property type="entry name" value="SerProtInhib-TIL_Domain"/>
</dbReference>
<keyword evidence="1" id="KW-0646">Protease inhibitor</keyword>
<feature type="chain" id="PRO_5019081556" evidence="3">
    <location>
        <begin position="23"/>
        <end position="98"/>
    </location>
</feature>
<keyword evidence="6" id="KW-1185">Reference proteome</keyword>
<dbReference type="GO" id="GO:0030414">
    <property type="term" value="F:peptidase inhibitor activity"/>
    <property type="evidence" value="ECO:0007669"/>
    <property type="project" value="UniProtKB-KW"/>
</dbReference>
<dbReference type="Proteomes" id="UP000288716">
    <property type="component" value="Unassembled WGS sequence"/>
</dbReference>
<dbReference type="PANTHER" id="PTHR23259">
    <property type="entry name" value="RIDDLE"/>
    <property type="match status" value="1"/>
</dbReference>
<dbReference type="Pfam" id="PF01826">
    <property type="entry name" value="TIL"/>
    <property type="match status" value="1"/>
</dbReference>
<comment type="caution">
    <text evidence="5">The sequence shown here is derived from an EMBL/GenBank/DDBJ whole genome shotgun (WGS) entry which is preliminary data.</text>
</comment>
<evidence type="ECO:0000256" key="1">
    <source>
        <dbReference type="ARBA" id="ARBA00022690"/>
    </source>
</evidence>
<dbReference type="VEuPathDB" id="VectorBase:LDEU011664"/>
<accession>A0A443RYH0</accession>
<evidence type="ECO:0000256" key="3">
    <source>
        <dbReference type="SAM" id="SignalP"/>
    </source>
</evidence>
<keyword evidence="2" id="KW-1015">Disulfide bond</keyword>
<evidence type="ECO:0000313" key="6">
    <source>
        <dbReference type="Proteomes" id="UP000288716"/>
    </source>
</evidence>
<feature type="domain" description="TIL" evidence="4">
    <location>
        <begin position="43"/>
        <end position="98"/>
    </location>
</feature>
<evidence type="ECO:0000313" key="5">
    <source>
        <dbReference type="EMBL" id="RWS20376.1"/>
    </source>
</evidence>
<evidence type="ECO:0000259" key="4">
    <source>
        <dbReference type="Pfam" id="PF01826"/>
    </source>
</evidence>
<dbReference type="CDD" id="cd19941">
    <property type="entry name" value="TIL"/>
    <property type="match status" value="1"/>
</dbReference>
<keyword evidence="3" id="KW-0732">Signal</keyword>
<organism evidence="5 6">
    <name type="scientific">Leptotrombidium deliense</name>
    <dbReference type="NCBI Taxonomy" id="299467"/>
    <lineage>
        <taxon>Eukaryota</taxon>
        <taxon>Metazoa</taxon>
        <taxon>Ecdysozoa</taxon>
        <taxon>Arthropoda</taxon>
        <taxon>Chelicerata</taxon>
        <taxon>Arachnida</taxon>
        <taxon>Acari</taxon>
        <taxon>Acariformes</taxon>
        <taxon>Trombidiformes</taxon>
        <taxon>Prostigmata</taxon>
        <taxon>Anystina</taxon>
        <taxon>Parasitengona</taxon>
        <taxon>Trombiculoidea</taxon>
        <taxon>Trombiculidae</taxon>
        <taxon>Leptotrombidium</taxon>
    </lineage>
</organism>
<dbReference type="OrthoDB" id="7612169at2759"/>
<evidence type="ECO:0000256" key="2">
    <source>
        <dbReference type="ARBA" id="ARBA00023157"/>
    </source>
</evidence>
<gene>
    <name evidence="5" type="ORF">B4U80_03762</name>
</gene>
<sequence>MYLKPSLYLFFLLSWLLPIAIRIVEFNQTIIYPAVRRGGQKDCGKNEIFVECGSACEDTCENYRNTFRPCTLQCVIGCKCVEPNIRNANGECVRKEQC</sequence>
<feature type="signal peptide" evidence="3">
    <location>
        <begin position="1"/>
        <end position="22"/>
    </location>
</feature>
<proteinExistence type="predicted"/>
<dbReference type="InterPro" id="IPR002919">
    <property type="entry name" value="TIL_dom"/>
</dbReference>
<dbReference type="InterPro" id="IPR036084">
    <property type="entry name" value="Ser_inhib-like_sf"/>
</dbReference>
<name>A0A443RYH0_9ACAR</name>
<dbReference type="PANTHER" id="PTHR23259:SF70">
    <property type="entry name" value="ACCESSORY GLAND PROTEIN ACP62F-RELATED"/>
    <property type="match status" value="1"/>
</dbReference>
<dbReference type="AlphaFoldDB" id="A0A443RYH0"/>
<reference evidence="5 6" key="1">
    <citation type="journal article" date="2018" name="Gigascience">
        <title>Genomes of trombidid mites reveal novel predicted allergens and laterally-transferred genes associated with secondary metabolism.</title>
        <authorList>
            <person name="Dong X."/>
            <person name="Chaisiri K."/>
            <person name="Xia D."/>
            <person name="Armstrong S.D."/>
            <person name="Fang Y."/>
            <person name="Donnelly M.J."/>
            <person name="Kadowaki T."/>
            <person name="McGarry J.W."/>
            <person name="Darby A.C."/>
            <person name="Makepeace B.L."/>
        </authorList>
    </citation>
    <scope>NUCLEOTIDE SEQUENCE [LARGE SCALE GENOMIC DNA]</scope>
    <source>
        <strain evidence="5">UoL-UT</strain>
    </source>
</reference>
<dbReference type="SUPFAM" id="SSF57567">
    <property type="entry name" value="Serine protease inhibitors"/>
    <property type="match status" value="1"/>
</dbReference>